<organism evidence="2 3">
    <name type="scientific">Streptomyces radiopugnans</name>
    <dbReference type="NCBI Taxonomy" id="403935"/>
    <lineage>
        <taxon>Bacteria</taxon>
        <taxon>Bacillati</taxon>
        <taxon>Actinomycetota</taxon>
        <taxon>Actinomycetes</taxon>
        <taxon>Kitasatosporales</taxon>
        <taxon>Streptomycetaceae</taxon>
        <taxon>Streptomyces</taxon>
    </lineage>
</organism>
<dbReference type="Gene3D" id="1.20.1290.10">
    <property type="entry name" value="AhpD-like"/>
    <property type="match status" value="1"/>
</dbReference>
<dbReference type="STRING" id="403935.SAMN05216481_11268"/>
<sequence>MTTVHEHGPRMNLWKLVPEVYKGMAAVEAAASKGLDPVIAELVKIRASQLNKCAFCLDMHFADARKLGISQLRLDLLEAWEEAHGLYTDKEQAALALTEAVTRLDGGTPQGHYVPDEVYERAAKNFEETELAHLISQIVSINAWNRFQVATRAVPASLKENKESGAE</sequence>
<keyword evidence="2" id="KW-0560">Oxidoreductase</keyword>
<dbReference type="NCBIfam" id="TIGR00778">
    <property type="entry name" value="ahpD_dom"/>
    <property type="match status" value="1"/>
</dbReference>
<proteinExistence type="predicted"/>
<keyword evidence="2" id="KW-0575">Peroxidase</keyword>
<dbReference type="EMBL" id="FOET01000012">
    <property type="protein sequence ID" value="SEQ66541.1"/>
    <property type="molecule type" value="Genomic_DNA"/>
</dbReference>
<dbReference type="Proteomes" id="UP000199055">
    <property type="component" value="Unassembled WGS sequence"/>
</dbReference>
<feature type="domain" description="Carboxymuconolactone decarboxylase-like" evidence="1">
    <location>
        <begin position="18"/>
        <end position="99"/>
    </location>
</feature>
<evidence type="ECO:0000259" key="1">
    <source>
        <dbReference type="Pfam" id="PF02627"/>
    </source>
</evidence>
<protein>
    <submittedName>
        <fullName evidence="2">Alkylhydroperoxidase AhpD family core domain-containing protein</fullName>
    </submittedName>
</protein>
<dbReference type="PANTHER" id="PTHR34846">
    <property type="entry name" value="4-CARBOXYMUCONOLACTONE DECARBOXYLASE FAMILY PROTEIN (AFU_ORTHOLOGUE AFUA_6G11590)"/>
    <property type="match status" value="1"/>
</dbReference>
<dbReference type="InterPro" id="IPR003779">
    <property type="entry name" value="CMD-like"/>
</dbReference>
<accession>A0A1H9HW15</accession>
<reference evidence="2 3" key="1">
    <citation type="submission" date="2016-10" db="EMBL/GenBank/DDBJ databases">
        <authorList>
            <person name="de Groot N.N."/>
        </authorList>
    </citation>
    <scope>NUCLEOTIDE SEQUENCE [LARGE SCALE GENOMIC DNA]</scope>
    <source>
        <strain evidence="2 3">CGMCC 4.3519</strain>
    </source>
</reference>
<evidence type="ECO:0000313" key="2">
    <source>
        <dbReference type="EMBL" id="SEQ66541.1"/>
    </source>
</evidence>
<dbReference type="RefSeq" id="WP_245770197.1">
    <property type="nucleotide sequence ID" value="NZ_FOET01000012.1"/>
</dbReference>
<gene>
    <name evidence="2" type="ORF">SAMN05216481_11268</name>
</gene>
<dbReference type="InterPro" id="IPR004675">
    <property type="entry name" value="AhpD_core"/>
</dbReference>
<dbReference type="GO" id="GO:0051920">
    <property type="term" value="F:peroxiredoxin activity"/>
    <property type="evidence" value="ECO:0007669"/>
    <property type="project" value="InterPro"/>
</dbReference>
<keyword evidence="3" id="KW-1185">Reference proteome</keyword>
<name>A0A1H9HW15_9ACTN</name>
<dbReference type="PANTHER" id="PTHR34846:SF10">
    <property type="entry name" value="CYTOPLASMIC PROTEIN"/>
    <property type="match status" value="1"/>
</dbReference>
<dbReference type="InterPro" id="IPR029032">
    <property type="entry name" value="AhpD-like"/>
</dbReference>
<dbReference type="SUPFAM" id="SSF69118">
    <property type="entry name" value="AhpD-like"/>
    <property type="match status" value="1"/>
</dbReference>
<dbReference type="AlphaFoldDB" id="A0A1H9HW15"/>
<dbReference type="Pfam" id="PF02627">
    <property type="entry name" value="CMD"/>
    <property type="match status" value="1"/>
</dbReference>
<evidence type="ECO:0000313" key="3">
    <source>
        <dbReference type="Proteomes" id="UP000199055"/>
    </source>
</evidence>